<protein>
    <recommendedName>
        <fullName evidence="2">histidine kinase</fullName>
        <ecNumber evidence="2">2.7.13.3</ecNumber>
    </recommendedName>
</protein>
<reference evidence="11 13" key="2">
    <citation type="submission" date="2016-10" db="EMBL/GenBank/DDBJ databases">
        <authorList>
            <person name="Varghese N."/>
            <person name="Submissions S."/>
        </authorList>
    </citation>
    <scope>NUCLEOTIDE SEQUENCE [LARGE SCALE GENOMIC DNA]</scope>
    <source>
        <strain evidence="11 13">DSW-5</strain>
    </source>
</reference>
<gene>
    <name evidence="10" type="ORF">I602_1670</name>
    <name evidence="11" type="ORF">SAMN05444353_0096</name>
</gene>
<evidence type="ECO:0000256" key="7">
    <source>
        <dbReference type="SAM" id="Phobius"/>
    </source>
</evidence>
<dbReference type="EMBL" id="LGBR01000001">
    <property type="protein sequence ID" value="KOY52110.1"/>
    <property type="molecule type" value="Genomic_DNA"/>
</dbReference>
<dbReference type="PRINTS" id="PR00344">
    <property type="entry name" value="BCTRLSENSOR"/>
</dbReference>
<dbReference type="EC" id="2.7.13.3" evidence="2"/>
<evidence type="ECO:0000313" key="11">
    <source>
        <dbReference type="EMBL" id="SED95516.1"/>
    </source>
</evidence>
<dbReference type="Pfam" id="PF00512">
    <property type="entry name" value="HisKA"/>
    <property type="match status" value="1"/>
</dbReference>
<dbReference type="RefSeq" id="WP_053974244.1">
    <property type="nucleotide sequence ID" value="NZ_FNUE01000001.1"/>
</dbReference>
<dbReference type="Pfam" id="PF08447">
    <property type="entry name" value="PAS_3"/>
    <property type="match status" value="1"/>
</dbReference>
<accession>A0A0N0UNP9</accession>
<keyword evidence="7" id="KW-0472">Membrane</keyword>
<evidence type="ECO:0000256" key="5">
    <source>
        <dbReference type="ARBA" id="ARBA00022777"/>
    </source>
</evidence>
<dbReference type="InterPro" id="IPR005467">
    <property type="entry name" value="His_kinase_dom"/>
</dbReference>
<feature type="coiled-coil region" evidence="6">
    <location>
        <begin position="338"/>
        <end position="365"/>
    </location>
</feature>
<evidence type="ECO:0000259" key="9">
    <source>
        <dbReference type="PROSITE" id="PS50112"/>
    </source>
</evidence>
<dbReference type="InterPro" id="IPR003661">
    <property type="entry name" value="HisK_dim/P_dom"/>
</dbReference>
<name>A0A0N0UNP9_9FLAO</name>
<dbReference type="PANTHER" id="PTHR43304">
    <property type="entry name" value="PHYTOCHROME-LIKE PROTEIN CPH1"/>
    <property type="match status" value="1"/>
</dbReference>
<dbReference type="STRING" id="1300348.I602_1670"/>
<dbReference type="GO" id="GO:0000155">
    <property type="term" value="F:phosphorelay sensor kinase activity"/>
    <property type="evidence" value="ECO:0007669"/>
    <property type="project" value="InterPro"/>
</dbReference>
<dbReference type="SMART" id="SM00388">
    <property type="entry name" value="HisKA"/>
    <property type="match status" value="1"/>
</dbReference>
<keyword evidence="7" id="KW-0812">Transmembrane</keyword>
<feature type="domain" description="Histidine kinase" evidence="8">
    <location>
        <begin position="368"/>
        <end position="594"/>
    </location>
</feature>
<dbReference type="OrthoDB" id="9124519at2"/>
<feature type="domain" description="PAS" evidence="9">
    <location>
        <begin position="252"/>
        <end position="297"/>
    </location>
</feature>
<dbReference type="Gene3D" id="3.30.565.10">
    <property type="entry name" value="Histidine kinase-like ATPase, C-terminal domain"/>
    <property type="match status" value="1"/>
</dbReference>
<comment type="catalytic activity">
    <reaction evidence="1">
        <text>ATP + protein L-histidine = ADP + protein N-phospho-L-histidine.</text>
        <dbReference type="EC" id="2.7.13.3"/>
    </reaction>
</comment>
<dbReference type="SUPFAM" id="SSF55874">
    <property type="entry name" value="ATPase domain of HSP90 chaperone/DNA topoisomerase II/histidine kinase"/>
    <property type="match status" value="1"/>
</dbReference>
<dbReference type="PROSITE" id="PS50109">
    <property type="entry name" value="HIS_KIN"/>
    <property type="match status" value="1"/>
</dbReference>
<keyword evidence="4" id="KW-0808">Transferase</keyword>
<dbReference type="EMBL" id="FNUE01000001">
    <property type="protein sequence ID" value="SED95516.1"/>
    <property type="molecule type" value="Genomic_DNA"/>
</dbReference>
<organism evidence="10 12">
    <name type="scientific">Polaribacter dokdonensis DSW-5</name>
    <dbReference type="NCBI Taxonomy" id="1300348"/>
    <lineage>
        <taxon>Bacteria</taxon>
        <taxon>Pseudomonadati</taxon>
        <taxon>Bacteroidota</taxon>
        <taxon>Flavobacteriia</taxon>
        <taxon>Flavobacteriales</taxon>
        <taxon>Flavobacteriaceae</taxon>
    </lineage>
</organism>
<dbReference type="InterPro" id="IPR036890">
    <property type="entry name" value="HATPase_C_sf"/>
</dbReference>
<dbReference type="Proteomes" id="UP000037716">
    <property type="component" value="Unassembled WGS sequence"/>
</dbReference>
<keyword evidence="13" id="KW-1185">Reference proteome</keyword>
<dbReference type="InterPro" id="IPR036097">
    <property type="entry name" value="HisK_dim/P_sf"/>
</dbReference>
<evidence type="ECO:0000256" key="4">
    <source>
        <dbReference type="ARBA" id="ARBA00022679"/>
    </source>
</evidence>
<evidence type="ECO:0000256" key="6">
    <source>
        <dbReference type="SAM" id="Coils"/>
    </source>
</evidence>
<proteinExistence type="predicted"/>
<dbReference type="AlphaFoldDB" id="A0A0N0UNP9"/>
<evidence type="ECO:0000256" key="2">
    <source>
        <dbReference type="ARBA" id="ARBA00012438"/>
    </source>
</evidence>
<dbReference type="InterPro" id="IPR013655">
    <property type="entry name" value="PAS_fold_3"/>
</dbReference>
<dbReference type="InterPro" id="IPR052162">
    <property type="entry name" value="Sensor_kinase/Photoreceptor"/>
</dbReference>
<keyword evidence="5 10" id="KW-0418">Kinase</keyword>
<keyword evidence="3" id="KW-0597">Phosphoprotein</keyword>
<evidence type="ECO:0000256" key="1">
    <source>
        <dbReference type="ARBA" id="ARBA00000085"/>
    </source>
</evidence>
<evidence type="ECO:0000313" key="13">
    <source>
        <dbReference type="Proteomes" id="UP000183071"/>
    </source>
</evidence>
<dbReference type="Gene3D" id="1.10.287.130">
    <property type="match status" value="1"/>
</dbReference>
<comment type="caution">
    <text evidence="10">The sequence shown here is derived from an EMBL/GenBank/DDBJ whole genome shotgun (WGS) entry which is preliminary data.</text>
</comment>
<keyword evidence="7" id="KW-1133">Transmembrane helix</keyword>
<evidence type="ECO:0000259" key="8">
    <source>
        <dbReference type="PROSITE" id="PS50109"/>
    </source>
</evidence>
<dbReference type="SUPFAM" id="SSF47384">
    <property type="entry name" value="Homodimeric domain of signal transducing histidine kinase"/>
    <property type="match status" value="1"/>
</dbReference>
<dbReference type="InterPro" id="IPR004358">
    <property type="entry name" value="Sig_transdc_His_kin-like_C"/>
</dbReference>
<evidence type="ECO:0000256" key="3">
    <source>
        <dbReference type="ARBA" id="ARBA00022553"/>
    </source>
</evidence>
<dbReference type="SMART" id="SM00387">
    <property type="entry name" value="HATPase_c"/>
    <property type="match status" value="1"/>
</dbReference>
<keyword evidence="6" id="KW-0175">Coiled coil</keyword>
<dbReference type="CDD" id="cd19410">
    <property type="entry name" value="HK9-like_sensor"/>
    <property type="match status" value="1"/>
</dbReference>
<dbReference type="Proteomes" id="UP000183071">
    <property type="component" value="Unassembled WGS sequence"/>
</dbReference>
<dbReference type="InterPro" id="IPR035965">
    <property type="entry name" value="PAS-like_dom_sf"/>
</dbReference>
<dbReference type="PROSITE" id="PS50112">
    <property type="entry name" value="PAS"/>
    <property type="match status" value="1"/>
</dbReference>
<dbReference type="Pfam" id="PF02518">
    <property type="entry name" value="HATPase_c"/>
    <property type="match status" value="1"/>
</dbReference>
<dbReference type="CDD" id="cd00130">
    <property type="entry name" value="PAS"/>
    <property type="match status" value="1"/>
</dbReference>
<sequence>MELNTKRKSVLFVQASFFIALLIIAIVGGITYKTTKNLSDATDLVVHTYKINVELEQILSYLKDAETGQRGYILTKDSLYLEPFFSGREKINNTFAELKELTRNDEVQQQNLVALSKLIDDRMSNFDKSASFLIFDSIKTEDFSEVFLEGKYMMDAIREKIASMIALERAQLSYRQKAYKSSLNLTPIFLFALILVSLALVLIAYFRTTKDVKDLKRTNQELEIFKESTNQAEIISRHGNWVYHIEQGTYDYSDNLYRLLGEQPQSFTPTTENFMSFVHPDDLEKLQEDVAKMLENEHLPFIHYRIIQKSGNIRYLKAYGQALEIDGKRKLLGTTTDVTDEIEGIKLLEERNAELERNNKELSAFNHVASHDLQEPLRKIQTFLSRLVDQEENNLSEKGTLYISRIQNAATRMRLLIDDLLQFSRTNKIEKNFETSNINLLLENAKQDLAEAISESNAEITSDSFPVMDVIPFQIQQLFLNLIGNSIKYQSKGTEPKINITYERINALEDDKLVKPKKEFYHKLEFSDNGIGFSNEYAEQIFVLFNRLHNKSDYSGTGIGLSICKKIIENHAGYIFADGVTGEGATFTVYLPIS</sequence>
<dbReference type="InterPro" id="IPR000014">
    <property type="entry name" value="PAS"/>
</dbReference>
<dbReference type="CDD" id="cd00082">
    <property type="entry name" value="HisKA"/>
    <property type="match status" value="1"/>
</dbReference>
<evidence type="ECO:0000313" key="12">
    <source>
        <dbReference type="Proteomes" id="UP000037716"/>
    </source>
</evidence>
<feature type="transmembrane region" description="Helical" evidence="7">
    <location>
        <begin position="185"/>
        <end position="206"/>
    </location>
</feature>
<dbReference type="PANTHER" id="PTHR43304:SF1">
    <property type="entry name" value="PAC DOMAIN-CONTAINING PROTEIN"/>
    <property type="match status" value="1"/>
</dbReference>
<dbReference type="Gene3D" id="3.30.450.20">
    <property type="entry name" value="PAS domain"/>
    <property type="match status" value="1"/>
</dbReference>
<dbReference type="InterPro" id="IPR003594">
    <property type="entry name" value="HATPase_dom"/>
</dbReference>
<dbReference type="PATRIC" id="fig|1300348.6.peg.1669"/>
<feature type="transmembrane region" description="Helical" evidence="7">
    <location>
        <begin position="12"/>
        <end position="32"/>
    </location>
</feature>
<dbReference type="InterPro" id="IPR007891">
    <property type="entry name" value="CHASE3"/>
</dbReference>
<reference evidence="10 12" key="1">
    <citation type="submission" date="2015-07" db="EMBL/GenBank/DDBJ databases">
        <title>Genome of Polaribacter dokdonenesis DSW-5, isolated from seawater off Dokdo in Korea.</title>
        <authorList>
            <person name="Yoon K."/>
            <person name="Song J.Y."/>
            <person name="Kim J.F."/>
        </authorList>
    </citation>
    <scope>NUCLEOTIDE SEQUENCE [LARGE SCALE GENOMIC DNA]</scope>
    <source>
        <strain evidence="10 12">DSW-5</strain>
    </source>
</reference>
<dbReference type="Pfam" id="PF05227">
    <property type="entry name" value="CHASE3"/>
    <property type="match status" value="1"/>
</dbReference>
<dbReference type="SUPFAM" id="SSF55785">
    <property type="entry name" value="PYP-like sensor domain (PAS domain)"/>
    <property type="match status" value="1"/>
</dbReference>
<evidence type="ECO:0000313" key="10">
    <source>
        <dbReference type="EMBL" id="KOY52110.1"/>
    </source>
</evidence>